<evidence type="ECO:0000313" key="13">
    <source>
        <dbReference type="EMBL" id="OTF75322.1"/>
    </source>
</evidence>
<dbReference type="CDD" id="cd03244">
    <property type="entry name" value="ABCC_MRP_domain2"/>
    <property type="match status" value="1"/>
</dbReference>
<keyword evidence="7" id="KW-0067">ATP-binding</keyword>
<dbReference type="FunFam" id="3.40.50.300:FF:000610">
    <property type="entry name" value="Multidrug resistance-associated ABC transporter"/>
    <property type="match status" value="1"/>
</dbReference>
<dbReference type="PROSITE" id="PS50893">
    <property type="entry name" value="ABC_TRANSPORTER_2"/>
    <property type="match status" value="1"/>
</dbReference>
<dbReference type="PROSITE" id="PS50929">
    <property type="entry name" value="ABC_TM1F"/>
    <property type="match status" value="1"/>
</dbReference>
<dbReference type="SMART" id="SM00382">
    <property type="entry name" value="AAA"/>
    <property type="match status" value="1"/>
</dbReference>
<dbReference type="PROSITE" id="PS00211">
    <property type="entry name" value="ABC_TRANSPORTER_1"/>
    <property type="match status" value="1"/>
</dbReference>
<feature type="transmembrane region" description="Helical" evidence="10">
    <location>
        <begin position="122"/>
        <end position="142"/>
    </location>
</feature>
<name>A0A1Y3B3C6_EURMA</name>
<feature type="non-terminal residue" evidence="13">
    <location>
        <position position="583"/>
    </location>
</feature>
<dbReference type="InterPro" id="IPR003439">
    <property type="entry name" value="ABC_transporter-like_ATP-bd"/>
</dbReference>
<dbReference type="Pfam" id="PF00005">
    <property type="entry name" value="ABC_tran"/>
    <property type="match status" value="1"/>
</dbReference>
<dbReference type="Proteomes" id="UP000194236">
    <property type="component" value="Unassembled WGS sequence"/>
</dbReference>
<keyword evidence="9 10" id="KW-0472">Membrane</keyword>
<dbReference type="Gene3D" id="1.20.1560.10">
    <property type="entry name" value="ABC transporter type 1, transmembrane domain"/>
    <property type="match status" value="1"/>
</dbReference>
<feature type="transmembrane region" description="Helical" evidence="10">
    <location>
        <begin position="98"/>
        <end position="116"/>
    </location>
</feature>
<dbReference type="SUPFAM" id="SSF52540">
    <property type="entry name" value="P-loop containing nucleoside triphosphate hydrolases"/>
    <property type="match status" value="1"/>
</dbReference>
<dbReference type="InterPro" id="IPR003593">
    <property type="entry name" value="AAA+_ATPase"/>
</dbReference>
<comment type="subcellular location">
    <subcellularLocation>
        <location evidence="1">Membrane</location>
        <topology evidence="1">Multi-pass membrane protein</topology>
    </subcellularLocation>
</comment>
<evidence type="ECO:0000256" key="3">
    <source>
        <dbReference type="ARBA" id="ARBA00022448"/>
    </source>
</evidence>
<dbReference type="EMBL" id="MUJZ01042543">
    <property type="protein sequence ID" value="OTF75322.1"/>
    <property type="molecule type" value="Genomic_DNA"/>
</dbReference>
<dbReference type="FunFam" id="1.20.1560.10:FF:000013">
    <property type="entry name" value="ABC transporter C family member 2"/>
    <property type="match status" value="1"/>
</dbReference>
<dbReference type="GO" id="GO:0140359">
    <property type="term" value="F:ABC-type transporter activity"/>
    <property type="evidence" value="ECO:0007669"/>
    <property type="project" value="InterPro"/>
</dbReference>
<keyword evidence="8 10" id="KW-1133">Transmembrane helix</keyword>
<protein>
    <submittedName>
        <fullName evidence="13">ABC transporter-like protein</fullName>
    </submittedName>
</protein>
<evidence type="ECO:0000256" key="5">
    <source>
        <dbReference type="ARBA" id="ARBA00022737"/>
    </source>
</evidence>
<evidence type="ECO:0000259" key="12">
    <source>
        <dbReference type="PROSITE" id="PS50929"/>
    </source>
</evidence>
<feature type="transmembrane region" description="Helical" evidence="10">
    <location>
        <begin position="214"/>
        <end position="232"/>
    </location>
</feature>
<dbReference type="SUPFAM" id="SSF90123">
    <property type="entry name" value="ABC transporter transmembrane region"/>
    <property type="match status" value="1"/>
</dbReference>
<evidence type="ECO:0000256" key="2">
    <source>
        <dbReference type="ARBA" id="ARBA00009726"/>
    </source>
</evidence>
<evidence type="ECO:0000313" key="14">
    <source>
        <dbReference type="Proteomes" id="UP000194236"/>
    </source>
</evidence>
<evidence type="ECO:0000256" key="9">
    <source>
        <dbReference type="ARBA" id="ARBA00023136"/>
    </source>
</evidence>
<evidence type="ECO:0000256" key="4">
    <source>
        <dbReference type="ARBA" id="ARBA00022692"/>
    </source>
</evidence>
<evidence type="ECO:0000256" key="6">
    <source>
        <dbReference type="ARBA" id="ARBA00022741"/>
    </source>
</evidence>
<gene>
    <name evidence="13" type="ORF">BLA29_004085</name>
</gene>
<keyword evidence="4 10" id="KW-0812">Transmembrane</keyword>
<feature type="domain" description="ABC transmembrane type-1" evidence="12">
    <location>
        <begin position="25"/>
        <end position="265"/>
    </location>
</feature>
<dbReference type="InterPro" id="IPR050173">
    <property type="entry name" value="ABC_transporter_C-like"/>
</dbReference>
<evidence type="ECO:0000256" key="7">
    <source>
        <dbReference type="ARBA" id="ARBA00022840"/>
    </source>
</evidence>
<dbReference type="GO" id="GO:0016887">
    <property type="term" value="F:ATP hydrolysis activity"/>
    <property type="evidence" value="ECO:0007669"/>
    <property type="project" value="InterPro"/>
</dbReference>
<dbReference type="Pfam" id="PF00664">
    <property type="entry name" value="ABC_membrane"/>
    <property type="match status" value="1"/>
</dbReference>
<organism evidence="13 14">
    <name type="scientific">Euroglyphus maynei</name>
    <name type="common">Mayne's house dust mite</name>
    <dbReference type="NCBI Taxonomy" id="6958"/>
    <lineage>
        <taxon>Eukaryota</taxon>
        <taxon>Metazoa</taxon>
        <taxon>Ecdysozoa</taxon>
        <taxon>Arthropoda</taxon>
        <taxon>Chelicerata</taxon>
        <taxon>Arachnida</taxon>
        <taxon>Acari</taxon>
        <taxon>Acariformes</taxon>
        <taxon>Sarcoptiformes</taxon>
        <taxon>Astigmata</taxon>
        <taxon>Psoroptidia</taxon>
        <taxon>Analgoidea</taxon>
        <taxon>Pyroglyphidae</taxon>
        <taxon>Pyroglyphinae</taxon>
        <taxon>Euroglyphus</taxon>
    </lineage>
</organism>
<accession>A0A1Y3B3C6</accession>
<evidence type="ECO:0000256" key="10">
    <source>
        <dbReference type="SAM" id="Phobius"/>
    </source>
</evidence>
<dbReference type="InterPro" id="IPR036640">
    <property type="entry name" value="ABC1_TM_sf"/>
</dbReference>
<dbReference type="GO" id="GO:0005524">
    <property type="term" value="F:ATP binding"/>
    <property type="evidence" value="ECO:0007669"/>
    <property type="project" value="UniProtKB-KW"/>
</dbReference>
<dbReference type="OrthoDB" id="4865934at2759"/>
<comment type="similarity">
    <text evidence="2">Belongs to the ABC transporter superfamily. ABCC family. Conjugate transporter (TC 3.A.1.208) subfamily.</text>
</comment>
<dbReference type="InterPro" id="IPR027417">
    <property type="entry name" value="P-loop_NTPase"/>
</dbReference>
<keyword evidence="3" id="KW-0813">Transport</keyword>
<dbReference type="PANTHER" id="PTHR24223">
    <property type="entry name" value="ATP-BINDING CASSETTE SUB-FAMILY C"/>
    <property type="match status" value="1"/>
</dbReference>
<keyword evidence="14" id="KW-1185">Reference proteome</keyword>
<feature type="transmembrane region" description="Helical" evidence="10">
    <location>
        <begin position="23"/>
        <end position="44"/>
    </location>
</feature>
<dbReference type="InterPro" id="IPR011527">
    <property type="entry name" value="ABC1_TM_dom"/>
</dbReference>
<evidence type="ECO:0000259" key="11">
    <source>
        <dbReference type="PROSITE" id="PS50893"/>
    </source>
</evidence>
<evidence type="ECO:0000256" key="8">
    <source>
        <dbReference type="ARBA" id="ARBA00022989"/>
    </source>
</evidence>
<keyword evidence="6" id="KW-0547">Nucleotide-binding</keyword>
<reference evidence="13 14" key="1">
    <citation type="submission" date="2017-03" db="EMBL/GenBank/DDBJ databases">
        <title>Genome Survey of Euroglyphus maynei.</title>
        <authorList>
            <person name="Arlian L.G."/>
            <person name="Morgan M.S."/>
            <person name="Rider S.D."/>
        </authorList>
    </citation>
    <scope>NUCLEOTIDE SEQUENCE [LARGE SCALE GENOMIC DNA]</scope>
    <source>
        <strain evidence="13">Arlian Lab</strain>
        <tissue evidence="13">Whole body</tissue>
    </source>
</reference>
<dbReference type="AlphaFoldDB" id="A0A1Y3B3C6"/>
<feature type="domain" description="ABC transporter" evidence="11">
    <location>
        <begin position="358"/>
        <end position="582"/>
    </location>
</feature>
<proteinExistence type="inferred from homology"/>
<keyword evidence="5" id="KW-0677">Repeat</keyword>
<dbReference type="CDD" id="cd18603">
    <property type="entry name" value="ABC_6TM_MRP1_2_3_6_D2_like"/>
    <property type="match status" value="1"/>
</dbReference>
<sequence length="583" mass="66635">MNNLFIRFQLIDPTKPIDQWTRLNVYAILGFGQTIFILIATLLLKLSCLRGSQWLHQTMLYRLMHAPIWFFDQVNSGQIFNRFSKDIELADTKLITSLRSFLIEIFRTFALFTIIFIGTDSSILICLFLPLIFGYFFIYKYYVSTSRQLMRLESTLRTPIYQQFNETYAGVTVIRAFGRVEMFLQKLYKNIDMNTSVMHMSIAAAKWLTVRLECLGNIVVLITSLCCVLLRGEISPGMVGLCITSSLNITGTLNLLIKSSIEFENNIVTVERLVEYTKLPKENDYHQTNTNKIKGKRKNFIDFLKNFLHPHKQPKSIGNFLISEIVAIDTISTGGVKLCSISKTNPNPDQQWPTNGSITFIQYSARYQNSSTLCLKQLNLYIPSGMKIGLVGRTGAGKSSFAMALFRLIEAETGEIHISNRNIREIDLEKLRSTLTIIPQDPLLFAGTLRNNIDPFNHYTDEQIMIALNKANLGHMFTMLDQRIDQQLNHLSFGQKQLLCLSRALLRKSKILIMDEATAGIDPATDQLIQETIRYEFQHCTVLTIAHRLKTILSYDRILVFDQGKIIEFDTPEALMSNASTLF</sequence>
<dbReference type="GO" id="GO:0016020">
    <property type="term" value="C:membrane"/>
    <property type="evidence" value="ECO:0007669"/>
    <property type="project" value="UniProtKB-SubCell"/>
</dbReference>
<dbReference type="Gene3D" id="3.40.50.300">
    <property type="entry name" value="P-loop containing nucleotide triphosphate hydrolases"/>
    <property type="match status" value="1"/>
</dbReference>
<dbReference type="InterPro" id="IPR017871">
    <property type="entry name" value="ABC_transporter-like_CS"/>
</dbReference>
<comment type="caution">
    <text evidence="13">The sequence shown here is derived from an EMBL/GenBank/DDBJ whole genome shotgun (WGS) entry which is preliminary data.</text>
</comment>
<evidence type="ECO:0000256" key="1">
    <source>
        <dbReference type="ARBA" id="ARBA00004141"/>
    </source>
</evidence>